<dbReference type="eggNOG" id="KOG4658">
    <property type="taxonomic scope" value="Eukaryota"/>
</dbReference>
<evidence type="ECO:0000313" key="3">
    <source>
        <dbReference type="Proteomes" id="UP000017836"/>
    </source>
</evidence>
<feature type="region of interest" description="Disordered" evidence="1">
    <location>
        <begin position="99"/>
        <end position="120"/>
    </location>
</feature>
<dbReference type="InterPro" id="IPR044974">
    <property type="entry name" value="Disease_R_plants"/>
</dbReference>
<sequence>MTCGLGWNLKKLEFHHNIENGSKIIAISRSLNVCSDMDAEHNLEMKKWSFAESWDFFQSKAGQHFRSPLIRPRAEAILKKCDGLALAIITVGRAMATGKEQRSGKMQSINGRNQPPASEFGYDRLDDDELKSGFLFCATFPEDYSISINEIVDYYIVEGLVDRLGEFRATLNMVHALVGGLKTSCML</sequence>
<dbReference type="GO" id="GO:0043531">
    <property type="term" value="F:ADP binding"/>
    <property type="evidence" value="ECO:0007669"/>
    <property type="project" value="InterPro"/>
</dbReference>
<dbReference type="GO" id="GO:0006952">
    <property type="term" value="P:defense response"/>
    <property type="evidence" value="ECO:0007669"/>
    <property type="project" value="InterPro"/>
</dbReference>
<dbReference type="PANTHER" id="PTHR23155:SF1044">
    <property type="entry name" value="DISEASE RESISTANCE PROTEIN RPS2"/>
    <property type="match status" value="1"/>
</dbReference>
<dbReference type="PANTHER" id="PTHR23155">
    <property type="entry name" value="DISEASE RESISTANCE PROTEIN RP"/>
    <property type="match status" value="1"/>
</dbReference>
<reference evidence="3" key="1">
    <citation type="journal article" date="2013" name="Science">
        <title>The Amborella genome and the evolution of flowering plants.</title>
        <authorList>
            <consortium name="Amborella Genome Project"/>
        </authorList>
    </citation>
    <scope>NUCLEOTIDE SEQUENCE [LARGE SCALE GENOMIC DNA]</scope>
</reference>
<evidence type="ECO:0000256" key="1">
    <source>
        <dbReference type="SAM" id="MobiDB-lite"/>
    </source>
</evidence>
<gene>
    <name evidence="2" type="ORF">AMTR_s00029p00113270</name>
</gene>
<feature type="compositionally biased region" description="Polar residues" evidence="1">
    <location>
        <begin position="104"/>
        <end position="116"/>
    </location>
</feature>
<keyword evidence="3" id="KW-1185">Reference proteome</keyword>
<dbReference type="InterPro" id="IPR042197">
    <property type="entry name" value="Apaf_helical"/>
</dbReference>
<dbReference type="Gene3D" id="1.10.8.430">
    <property type="entry name" value="Helical domain of apoptotic protease-activating factors"/>
    <property type="match status" value="1"/>
</dbReference>
<dbReference type="EMBL" id="KI392980">
    <property type="protein sequence ID" value="ERN09492.1"/>
    <property type="molecule type" value="Genomic_DNA"/>
</dbReference>
<dbReference type="Gramene" id="ERN09492">
    <property type="protein sequence ID" value="ERN09492"/>
    <property type="gene ID" value="AMTR_s00029p00113270"/>
</dbReference>
<dbReference type="HOGENOM" id="CLU_1449532_0_0_1"/>
<protein>
    <submittedName>
        <fullName evidence="2">Uncharacterized protein</fullName>
    </submittedName>
</protein>
<accession>W1PHL4</accession>
<dbReference type="InterPro" id="IPR027417">
    <property type="entry name" value="P-loop_NTPase"/>
</dbReference>
<evidence type="ECO:0000313" key="2">
    <source>
        <dbReference type="EMBL" id="ERN09492.1"/>
    </source>
</evidence>
<proteinExistence type="predicted"/>
<name>W1PHL4_AMBTC</name>
<dbReference type="AlphaFoldDB" id="W1PHL4"/>
<organism evidence="2 3">
    <name type="scientific">Amborella trichopoda</name>
    <dbReference type="NCBI Taxonomy" id="13333"/>
    <lineage>
        <taxon>Eukaryota</taxon>
        <taxon>Viridiplantae</taxon>
        <taxon>Streptophyta</taxon>
        <taxon>Embryophyta</taxon>
        <taxon>Tracheophyta</taxon>
        <taxon>Spermatophyta</taxon>
        <taxon>Magnoliopsida</taxon>
        <taxon>Amborellales</taxon>
        <taxon>Amborellaceae</taxon>
        <taxon>Amborella</taxon>
    </lineage>
</organism>
<dbReference type="SUPFAM" id="SSF52540">
    <property type="entry name" value="P-loop containing nucleoside triphosphate hydrolases"/>
    <property type="match status" value="1"/>
</dbReference>
<dbReference type="Proteomes" id="UP000017836">
    <property type="component" value="Unassembled WGS sequence"/>
</dbReference>